<evidence type="ECO:0000256" key="1">
    <source>
        <dbReference type="SAM" id="SignalP"/>
    </source>
</evidence>
<keyword evidence="3" id="KW-1185">Reference proteome</keyword>
<accession>A0ABT4D8I6</accession>
<name>A0ABT4D8I6_9CLOT</name>
<dbReference type="EMBL" id="JAPQFJ010000002">
    <property type="protein sequence ID" value="MCY6957526.1"/>
    <property type="molecule type" value="Genomic_DNA"/>
</dbReference>
<comment type="caution">
    <text evidence="2">The sequence shown here is derived from an EMBL/GenBank/DDBJ whole genome shotgun (WGS) entry which is preliminary data.</text>
</comment>
<feature type="chain" id="PRO_5047294537" description="Lipoprotein" evidence="1">
    <location>
        <begin position="24"/>
        <end position="237"/>
    </location>
</feature>
<dbReference type="Proteomes" id="UP001144612">
    <property type="component" value="Unassembled WGS sequence"/>
</dbReference>
<evidence type="ECO:0008006" key="4">
    <source>
        <dbReference type="Google" id="ProtNLM"/>
    </source>
</evidence>
<reference evidence="2" key="1">
    <citation type="submission" date="2022-12" db="EMBL/GenBank/DDBJ databases">
        <title>Clostridium sp. nov., isolated from industrial wastewater.</title>
        <authorList>
            <person name="Jiayan W."/>
        </authorList>
    </citation>
    <scope>NUCLEOTIDE SEQUENCE</scope>
    <source>
        <strain evidence="2">ZC22-4</strain>
    </source>
</reference>
<feature type="signal peptide" evidence="1">
    <location>
        <begin position="1"/>
        <end position="23"/>
    </location>
</feature>
<organism evidence="2 3">
    <name type="scientific">Clostridium brassicae</name>
    <dbReference type="NCBI Taxonomy" id="2999072"/>
    <lineage>
        <taxon>Bacteria</taxon>
        <taxon>Bacillati</taxon>
        <taxon>Bacillota</taxon>
        <taxon>Clostridia</taxon>
        <taxon>Eubacteriales</taxon>
        <taxon>Clostridiaceae</taxon>
        <taxon>Clostridium</taxon>
    </lineage>
</organism>
<proteinExistence type="predicted"/>
<dbReference type="PROSITE" id="PS51257">
    <property type="entry name" value="PROKAR_LIPOPROTEIN"/>
    <property type="match status" value="1"/>
</dbReference>
<evidence type="ECO:0000313" key="2">
    <source>
        <dbReference type="EMBL" id="MCY6957526.1"/>
    </source>
</evidence>
<gene>
    <name evidence="2" type="ORF">OW729_02770</name>
</gene>
<evidence type="ECO:0000313" key="3">
    <source>
        <dbReference type="Proteomes" id="UP001144612"/>
    </source>
</evidence>
<protein>
    <recommendedName>
        <fullName evidence="4">Lipoprotein</fullName>
    </recommendedName>
</protein>
<keyword evidence="1" id="KW-0732">Signal</keyword>
<sequence length="237" mass="27587">MNLFFKKISTLILMLSLSLGFTACDNQGEVKAKSDNKPKNEETYSKELRKYFPSVEGMVLKYSGTAEYSHNLTLNKIINKQDSVILDLKGEIHDVSDGEGPSKEDLIMETQYIINKDSVKEMQKNVKRRYSQSIVREQTVLKLPIKEGSVWNESVKIDNKQYTATTKIVEISKDNQNKNIIKTEMVVKGIEHYPEKTYKEIKIFKEDKGLTEFQNLILQKKEPLEFRYKLFEEENKQ</sequence>
<dbReference type="RefSeq" id="WP_268059908.1">
    <property type="nucleotide sequence ID" value="NZ_JAPQFJ010000002.1"/>
</dbReference>